<dbReference type="Proteomes" id="UP000239203">
    <property type="component" value="Unassembled WGS sequence"/>
</dbReference>
<keyword evidence="2" id="KW-1185">Reference proteome</keyword>
<dbReference type="EMBL" id="PTIX01000019">
    <property type="protein sequence ID" value="PPK64491.1"/>
    <property type="molecule type" value="Genomic_DNA"/>
</dbReference>
<gene>
    <name evidence="1" type="ORF">CLV40_11955</name>
</gene>
<dbReference type="AlphaFoldDB" id="A0A2S6GH41"/>
<sequence>MTGYTADPGELAAAATVLSWTVADLEAVRLTTTPATGPARLAQAITEYTVDTEAAVTAAHAALTRVATDLTHLGRAYADVDADAANRFHSR</sequence>
<accession>A0A2S6GH41</accession>
<name>A0A2S6GH41_9PSEU</name>
<dbReference type="RefSeq" id="WP_104481868.1">
    <property type="nucleotide sequence ID" value="NZ_CP154825.1"/>
</dbReference>
<comment type="caution">
    <text evidence="1">The sequence shown here is derived from an EMBL/GenBank/DDBJ whole genome shotgun (WGS) entry which is preliminary data.</text>
</comment>
<evidence type="ECO:0000313" key="1">
    <source>
        <dbReference type="EMBL" id="PPK64491.1"/>
    </source>
</evidence>
<reference evidence="1 2" key="1">
    <citation type="submission" date="2018-02" db="EMBL/GenBank/DDBJ databases">
        <title>Genomic Encyclopedia of Archaeal and Bacterial Type Strains, Phase II (KMG-II): from individual species to whole genera.</title>
        <authorList>
            <person name="Goeker M."/>
        </authorList>
    </citation>
    <scope>NUCLEOTIDE SEQUENCE [LARGE SCALE GENOMIC DNA]</scope>
    <source>
        <strain evidence="1 2">YU 961-1</strain>
    </source>
</reference>
<evidence type="ECO:0000313" key="2">
    <source>
        <dbReference type="Proteomes" id="UP000239203"/>
    </source>
</evidence>
<protein>
    <submittedName>
        <fullName evidence="1">Uncharacterized protein</fullName>
    </submittedName>
</protein>
<proteinExistence type="predicted"/>
<organism evidence="1 2">
    <name type="scientific">Actinokineospora auranticolor</name>
    <dbReference type="NCBI Taxonomy" id="155976"/>
    <lineage>
        <taxon>Bacteria</taxon>
        <taxon>Bacillati</taxon>
        <taxon>Actinomycetota</taxon>
        <taxon>Actinomycetes</taxon>
        <taxon>Pseudonocardiales</taxon>
        <taxon>Pseudonocardiaceae</taxon>
        <taxon>Actinokineospora</taxon>
    </lineage>
</organism>